<evidence type="ECO:0000313" key="1">
    <source>
        <dbReference type="EMBL" id="KAF2886783.1"/>
    </source>
</evidence>
<gene>
    <name evidence="1" type="ORF">ILUMI_19390</name>
</gene>
<reference evidence="1" key="1">
    <citation type="submission" date="2019-08" db="EMBL/GenBank/DDBJ databases">
        <title>The genome of the North American firefly Photinus pyralis.</title>
        <authorList>
            <consortium name="Photinus pyralis genome working group"/>
            <person name="Fallon T.R."/>
            <person name="Sander Lower S.E."/>
            <person name="Weng J.-K."/>
        </authorList>
    </citation>
    <scope>NUCLEOTIDE SEQUENCE</scope>
    <source>
        <strain evidence="1">TRF0915ILg1</strain>
        <tissue evidence="1">Whole body</tissue>
    </source>
</reference>
<evidence type="ECO:0000313" key="2">
    <source>
        <dbReference type="Proteomes" id="UP000801492"/>
    </source>
</evidence>
<keyword evidence="2" id="KW-1185">Reference proteome</keyword>
<dbReference type="Proteomes" id="UP000801492">
    <property type="component" value="Unassembled WGS sequence"/>
</dbReference>
<accession>A0A8K0G5X4</accession>
<dbReference type="AlphaFoldDB" id="A0A8K0G5X4"/>
<proteinExistence type="predicted"/>
<comment type="caution">
    <text evidence="1">The sequence shown here is derived from an EMBL/GenBank/DDBJ whole genome shotgun (WGS) entry which is preliminary data.</text>
</comment>
<dbReference type="EMBL" id="VTPC01086430">
    <property type="protein sequence ID" value="KAF2886783.1"/>
    <property type="molecule type" value="Genomic_DNA"/>
</dbReference>
<dbReference type="OrthoDB" id="6776742at2759"/>
<protein>
    <submittedName>
        <fullName evidence="1">Uncharacterized protein</fullName>
    </submittedName>
</protein>
<sequence length="154" mass="17406">MLCLVSNFRLVIGDLIPEEVDFTVTLRGIGDTKVKSFERNVEVGGKEFARTFNVIPKSASSFKALIGSNILNQAEISITDEVIMIHKRRSESFLKQGTNGNYCAAFQRTMSEKDLDGFTFREYEYEIQHRKASQMCHVDALSRNPMAFAIIAED</sequence>
<name>A0A8K0G5X4_IGNLU</name>
<organism evidence="1 2">
    <name type="scientific">Ignelater luminosus</name>
    <name type="common">Cucubano</name>
    <name type="synonym">Pyrophorus luminosus</name>
    <dbReference type="NCBI Taxonomy" id="2038154"/>
    <lineage>
        <taxon>Eukaryota</taxon>
        <taxon>Metazoa</taxon>
        <taxon>Ecdysozoa</taxon>
        <taxon>Arthropoda</taxon>
        <taxon>Hexapoda</taxon>
        <taxon>Insecta</taxon>
        <taxon>Pterygota</taxon>
        <taxon>Neoptera</taxon>
        <taxon>Endopterygota</taxon>
        <taxon>Coleoptera</taxon>
        <taxon>Polyphaga</taxon>
        <taxon>Elateriformia</taxon>
        <taxon>Elateroidea</taxon>
        <taxon>Elateridae</taxon>
        <taxon>Agrypninae</taxon>
        <taxon>Pyrophorini</taxon>
        <taxon>Ignelater</taxon>
    </lineage>
</organism>